<dbReference type="SMART" id="SM00347">
    <property type="entry name" value="HTH_MARR"/>
    <property type="match status" value="1"/>
</dbReference>
<dbReference type="InterPro" id="IPR036388">
    <property type="entry name" value="WH-like_DNA-bd_sf"/>
</dbReference>
<evidence type="ECO:0000313" key="6">
    <source>
        <dbReference type="Proteomes" id="UP000602076"/>
    </source>
</evidence>
<sequence length="149" mass="17380">MKSTYLDIVQRMDKAYTDFGVLLSRETRILDEFNLTAQQESILSYINTHHHTTANEIAADFNITKSAVSQTLSKLEKKNMIKKTKNPANKREYYLELGPEGNKYINYLDELIQQMTDKYYSKIPVEELDEMVTTMEKINSIIREEKAKS</sequence>
<dbReference type="GO" id="GO:0003677">
    <property type="term" value="F:DNA binding"/>
    <property type="evidence" value="ECO:0007669"/>
    <property type="project" value="UniProtKB-KW"/>
</dbReference>
<evidence type="ECO:0000259" key="4">
    <source>
        <dbReference type="PROSITE" id="PS50995"/>
    </source>
</evidence>
<dbReference type="PANTHER" id="PTHR35790:SF4">
    <property type="entry name" value="HTH-TYPE TRANSCRIPTIONAL REGULATOR PCHR"/>
    <property type="match status" value="1"/>
</dbReference>
<dbReference type="GO" id="GO:0003700">
    <property type="term" value="F:DNA-binding transcription factor activity"/>
    <property type="evidence" value="ECO:0007669"/>
    <property type="project" value="InterPro"/>
</dbReference>
<dbReference type="SUPFAM" id="SSF46785">
    <property type="entry name" value="Winged helix' DNA-binding domain"/>
    <property type="match status" value="1"/>
</dbReference>
<dbReference type="CDD" id="cd00090">
    <property type="entry name" value="HTH_ARSR"/>
    <property type="match status" value="1"/>
</dbReference>
<dbReference type="Proteomes" id="UP000602076">
    <property type="component" value="Unassembled WGS sequence"/>
</dbReference>
<gene>
    <name evidence="5" type="ORF">IEO70_12850</name>
</gene>
<keyword evidence="3" id="KW-0804">Transcription</keyword>
<dbReference type="RefSeq" id="WP_190998774.1">
    <property type="nucleotide sequence ID" value="NZ_JACXSI010000031.1"/>
</dbReference>
<feature type="domain" description="HTH marR-type" evidence="4">
    <location>
        <begin position="2"/>
        <end position="140"/>
    </location>
</feature>
<organism evidence="5 6">
    <name type="scientific">Peribacillus faecalis</name>
    <dbReference type="NCBI Taxonomy" id="2772559"/>
    <lineage>
        <taxon>Bacteria</taxon>
        <taxon>Bacillati</taxon>
        <taxon>Bacillota</taxon>
        <taxon>Bacilli</taxon>
        <taxon>Bacillales</taxon>
        <taxon>Bacillaceae</taxon>
        <taxon>Peribacillus</taxon>
    </lineage>
</organism>
<name>A0A927HB01_9BACI</name>
<dbReference type="InterPro" id="IPR011991">
    <property type="entry name" value="ArsR-like_HTH"/>
</dbReference>
<evidence type="ECO:0000256" key="3">
    <source>
        <dbReference type="ARBA" id="ARBA00023163"/>
    </source>
</evidence>
<protein>
    <submittedName>
        <fullName evidence="5">MarR family transcriptional regulator</fullName>
    </submittedName>
</protein>
<accession>A0A927HB01</accession>
<reference evidence="5" key="1">
    <citation type="submission" date="2020-09" db="EMBL/GenBank/DDBJ databases">
        <title>Bacillus faecalis sp. nov., a moderately halophilic bacterium isolated from cow faeces.</title>
        <authorList>
            <person name="Jiang L."/>
            <person name="Lee J."/>
        </authorList>
    </citation>
    <scope>NUCLEOTIDE SEQUENCE</scope>
    <source>
        <strain evidence="5">AGMB 02131</strain>
    </source>
</reference>
<evidence type="ECO:0000256" key="1">
    <source>
        <dbReference type="ARBA" id="ARBA00023015"/>
    </source>
</evidence>
<comment type="caution">
    <text evidence="5">The sequence shown here is derived from an EMBL/GenBank/DDBJ whole genome shotgun (WGS) entry which is preliminary data.</text>
</comment>
<dbReference type="Pfam" id="PF01047">
    <property type="entry name" value="MarR"/>
    <property type="match status" value="1"/>
</dbReference>
<dbReference type="PROSITE" id="PS50995">
    <property type="entry name" value="HTH_MARR_2"/>
    <property type="match status" value="1"/>
</dbReference>
<dbReference type="Gene3D" id="1.10.10.10">
    <property type="entry name" value="Winged helix-like DNA-binding domain superfamily/Winged helix DNA-binding domain"/>
    <property type="match status" value="1"/>
</dbReference>
<evidence type="ECO:0000256" key="2">
    <source>
        <dbReference type="ARBA" id="ARBA00023125"/>
    </source>
</evidence>
<evidence type="ECO:0000313" key="5">
    <source>
        <dbReference type="EMBL" id="MBD3109235.1"/>
    </source>
</evidence>
<dbReference type="AlphaFoldDB" id="A0A927HB01"/>
<dbReference type="PANTHER" id="PTHR35790">
    <property type="entry name" value="HTH-TYPE TRANSCRIPTIONAL REGULATOR PCHR"/>
    <property type="match status" value="1"/>
</dbReference>
<keyword evidence="6" id="KW-1185">Reference proteome</keyword>
<dbReference type="InterPro" id="IPR052067">
    <property type="entry name" value="Metal_resp_HTH_trans_reg"/>
</dbReference>
<dbReference type="InterPro" id="IPR036390">
    <property type="entry name" value="WH_DNA-bd_sf"/>
</dbReference>
<dbReference type="EMBL" id="JACXSI010000031">
    <property type="protein sequence ID" value="MBD3109235.1"/>
    <property type="molecule type" value="Genomic_DNA"/>
</dbReference>
<dbReference type="InterPro" id="IPR000835">
    <property type="entry name" value="HTH_MarR-typ"/>
</dbReference>
<proteinExistence type="predicted"/>
<keyword evidence="2" id="KW-0238">DNA-binding</keyword>
<keyword evidence="1" id="KW-0805">Transcription regulation</keyword>